<dbReference type="PANTHER" id="PTHR24113">
    <property type="entry name" value="RAN GTPASE-ACTIVATING PROTEIN 1"/>
    <property type="match status" value="1"/>
</dbReference>
<evidence type="ECO:0000256" key="1">
    <source>
        <dbReference type="ARBA" id="ARBA00022468"/>
    </source>
</evidence>
<reference evidence="5 6" key="1">
    <citation type="submission" date="2011-08" db="EMBL/GenBank/DDBJ databases">
        <title>The Genome Sequence of Plasmodium vivax Mauritania I.</title>
        <authorList>
            <consortium name="The Broad Institute Genome Sequencing Platform"/>
            <consortium name="The Broad Institute Genome Sequencing Center for Infectious Disease"/>
            <person name="Neafsey D."/>
            <person name="Carlton J."/>
            <person name="Barnwell J."/>
            <person name="Collins W."/>
            <person name="Escalante A."/>
            <person name="Mullikin J."/>
            <person name="Saul A."/>
            <person name="Guigo R."/>
            <person name="Camara F."/>
            <person name="Young S.K."/>
            <person name="Zeng Q."/>
            <person name="Gargeya S."/>
            <person name="Fitzgerald M."/>
            <person name="Haas B."/>
            <person name="Abouelleil A."/>
            <person name="Alvarado L."/>
            <person name="Arachchi H.M."/>
            <person name="Berlin A."/>
            <person name="Brown A."/>
            <person name="Chapman S.B."/>
            <person name="Chen Z."/>
            <person name="Dunbar C."/>
            <person name="Freedman E."/>
            <person name="Gearin G."/>
            <person name="Gellesch M."/>
            <person name="Goldberg J."/>
            <person name="Griggs A."/>
            <person name="Gujja S."/>
            <person name="Heiman D."/>
            <person name="Howarth C."/>
            <person name="Larson L."/>
            <person name="Lui A."/>
            <person name="MacDonald P.J.P."/>
            <person name="Montmayeur A."/>
            <person name="Murphy C."/>
            <person name="Neiman D."/>
            <person name="Pearson M."/>
            <person name="Priest M."/>
            <person name="Roberts A."/>
            <person name="Saif S."/>
            <person name="Shea T."/>
            <person name="Shenoy N."/>
            <person name="Sisk P."/>
            <person name="Stolte C."/>
            <person name="Sykes S."/>
            <person name="Wortman J."/>
            <person name="Nusbaum C."/>
            <person name="Birren B."/>
        </authorList>
    </citation>
    <scope>NUCLEOTIDE SEQUENCE [LARGE SCALE GENOMIC DNA]</scope>
    <source>
        <strain evidence="5 6">Mauritania I</strain>
    </source>
</reference>
<feature type="compositionally biased region" description="Low complexity" evidence="4">
    <location>
        <begin position="499"/>
        <end position="515"/>
    </location>
</feature>
<organism evidence="5 6">
    <name type="scientific">Plasmodium vivax Mauritania I</name>
    <dbReference type="NCBI Taxonomy" id="1035515"/>
    <lineage>
        <taxon>Eukaryota</taxon>
        <taxon>Sar</taxon>
        <taxon>Alveolata</taxon>
        <taxon>Apicomplexa</taxon>
        <taxon>Aconoidasida</taxon>
        <taxon>Haemosporida</taxon>
        <taxon>Plasmodiidae</taxon>
        <taxon>Plasmodium</taxon>
        <taxon>Plasmodium (Plasmodium)</taxon>
    </lineage>
</organism>
<dbReference type="GO" id="GO:0006913">
    <property type="term" value="P:nucleocytoplasmic transport"/>
    <property type="evidence" value="ECO:0007669"/>
    <property type="project" value="TreeGrafter"/>
</dbReference>
<dbReference type="InterPro" id="IPR032675">
    <property type="entry name" value="LRR_dom_sf"/>
</dbReference>
<evidence type="ECO:0000313" key="6">
    <source>
        <dbReference type="Proteomes" id="UP000053776"/>
    </source>
</evidence>
<evidence type="ECO:0008006" key="7">
    <source>
        <dbReference type="Google" id="ProtNLM"/>
    </source>
</evidence>
<dbReference type="GO" id="GO:0048471">
    <property type="term" value="C:perinuclear region of cytoplasm"/>
    <property type="evidence" value="ECO:0007669"/>
    <property type="project" value="TreeGrafter"/>
</dbReference>
<feature type="region of interest" description="Disordered" evidence="4">
    <location>
        <begin position="491"/>
        <end position="515"/>
    </location>
</feature>
<dbReference type="GO" id="GO:0005096">
    <property type="term" value="F:GTPase activator activity"/>
    <property type="evidence" value="ECO:0007669"/>
    <property type="project" value="UniProtKB-KW"/>
</dbReference>
<proteinExistence type="predicted"/>
<feature type="region of interest" description="Disordered" evidence="4">
    <location>
        <begin position="42"/>
        <end position="68"/>
    </location>
</feature>
<feature type="compositionally biased region" description="Acidic residues" evidence="4">
    <location>
        <begin position="686"/>
        <end position="697"/>
    </location>
</feature>
<dbReference type="OrthoDB" id="429162at2759"/>
<dbReference type="GO" id="GO:0005829">
    <property type="term" value="C:cytosol"/>
    <property type="evidence" value="ECO:0007669"/>
    <property type="project" value="TreeGrafter"/>
</dbReference>
<dbReference type="EMBL" id="KQ235117">
    <property type="protein sequence ID" value="KMZ90018.1"/>
    <property type="molecule type" value="Genomic_DNA"/>
</dbReference>
<gene>
    <name evidence="5" type="ORF">PVMG_03579</name>
</gene>
<keyword evidence="1" id="KW-0343">GTPase activation</keyword>
<evidence type="ECO:0000256" key="4">
    <source>
        <dbReference type="SAM" id="MobiDB-lite"/>
    </source>
</evidence>
<keyword evidence="2" id="KW-0433">Leucine-rich repeat</keyword>
<evidence type="ECO:0000256" key="2">
    <source>
        <dbReference type="ARBA" id="ARBA00022614"/>
    </source>
</evidence>
<dbReference type="InterPro" id="IPR001611">
    <property type="entry name" value="Leu-rich_rpt"/>
</dbReference>
<dbReference type="Pfam" id="PF13516">
    <property type="entry name" value="LRR_6"/>
    <property type="match status" value="3"/>
</dbReference>
<evidence type="ECO:0000313" key="5">
    <source>
        <dbReference type="EMBL" id="KMZ90018.1"/>
    </source>
</evidence>
<dbReference type="PANTHER" id="PTHR24113:SF12">
    <property type="entry name" value="RAN GTPASE-ACTIVATING PROTEIN 1"/>
    <property type="match status" value="1"/>
</dbReference>
<dbReference type="Proteomes" id="UP000053776">
    <property type="component" value="Unassembled WGS sequence"/>
</dbReference>
<dbReference type="GO" id="GO:0005634">
    <property type="term" value="C:nucleus"/>
    <property type="evidence" value="ECO:0007669"/>
    <property type="project" value="TreeGrafter"/>
</dbReference>
<dbReference type="Gene3D" id="3.80.10.10">
    <property type="entry name" value="Ribonuclease Inhibitor"/>
    <property type="match status" value="3"/>
</dbReference>
<accession>A0A0J9VRJ1</accession>
<feature type="region of interest" description="Disordered" evidence="4">
    <location>
        <begin position="683"/>
        <end position="717"/>
    </location>
</feature>
<protein>
    <recommendedName>
        <fullName evidence="7">Leucine-rich repeat protein</fullName>
    </recommendedName>
</protein>
<dbReference type="GO" id="GO:0031267">
    <property type="term" value="F:small GTPase binding"/>
    <property type="evidence" value="ECO:0007669"/>
    <property type="project" value="TreeGrafter"/>
</dbReference>
<evidence type="ECO:0000256" key="3">
    <source>
        <dbReference type="ARBA" id="ARBA00022737"/>
    </source>
</evidence>
<dbReference type="SMART" id="SM00368">
    <property type="entry name" value="LRR_RI"/>
    <property type="match status" value="8"/>
</dbReference>
<keyword evidence="3" id="KW-0677">Repeat</keyword>
<sequence>MSYKIKLRDNVMYATSPMVNEDDIADFVSSMNVYKWEGEGGRQAGQEVGRQAGQEAGRQAGQEVGRQAGQEAGQLSGQLAGRLPEGSAHPYPVKEMQLGSLKISDWGMSILIPCVLRSRNLVTLNLSSNDLTNDSAKILAKCLKYLPRLASLNLSNNLIKSDGANEIVEEFFPQKLTSKRGFSPGGEQMDTNFHLNSQVKNATKNMHTKNAIKNMHTKNVRELDLSDNCLGPSVLLKLSQVISQDNNETIKLNIKNSQLGDANFFAFFQNCTHVHNLNMSENGIASALFADHMEMLFASQLNLKELHLSSICFGQSGTDKQEDGNELLNQLVKQLREAPNLSVLSFANNKVDDHGFSLFCEFLKKNKNSITAIDFSNNHISNMNSLSEALKNKETLKMINLSSNRITDENLKHFCYETLPSNLSIAEVSLSNNHLTDLSCAYFADALVMQCSFVERSVKMKTQLQGGVASQDALTAQGDLHNACGPPPAWEEFPEIDSQKSTSNSSEGSSSPLHLSKAKRTNFKNGHPQMIHTWKEVITNRHNEQHNFFSCIGVPSLNRASETSKLLFLQEKRRNLIYNKNDEWYHSCDSFSLNCFKGLKYLNVSGCRINSQGLTLLINALAMPYCALEFLDVSSSSSDLTDATHQAFASLIADRKCKFERNDTFHFEHLPLTVRGVAPTLIPLNDSEDNTDGDSIESEWWNYKEGDCPDQGSDEAA</sequence>
<name>A0A0J9VRJ1_PLAVI</name>
<dbReference type="AlphaFoldDB" id="A0A0J9VRJ1"/>
<dbReference type="SUPFAM" id="SSF52047">
    <property type="entry name" value="RNI-like"/>
    <property type="match status" value="2"/>
</dbReference>
<feature type="compositionally biased region" description="Low complexity" evidence="4">
    <location>
        <begin position="48"/>
        <end position="65"/>
    </location>
</feature>
<dbReference type="InterPro" id="IPR027038">
    <property type="entry name" value="RanGap"/>
</dbReference>